<sequence>MILGGGAVSAYVAPLQPQSSARPHRASSAAAVVASAKRLRRWRRPSPEEDDAGEYPEGTPEAGGGVLEFLTNLDSEAPPPPPTPAVSAGGSSLRGADVLQALQRRAAAGGKGAAAGGGRGAKVQRSVATRGSGGGGGDGQGEARDYSNVRPLEIKSDWAARLDELDSLVQELQAQQQRE</sequence>
<dbReference type="Proteomes" id="UP000663760">
    <property type="component" value="Chromosome 10"/>
</dbReference>
<evidence type="ECO:0000256" key="1">
    <source>
        <dbReference type="SAM" id="MobiDB-lite"/>
    </source>
</evidence>
<evidence type="ECO:0000313" key="2">
    <source>
        <dbReference type="EMBL" id="CAA7403470.1"/>
    </source>
</evidence>
<dbReference type="AlphaFoldDB" id="A0A7I8L0C2"/>
<name>A0A7I8L0C2_SPIIN</name>
<feature type="compositionally biased region" description="Gly residues" evidence="1">
    <location>
        <begin position="109"/>
        <end position="120"/>
    </location>
</feature>
<dbReference type="PANTHER" id="PTHR37728">
    <property type="entry name" value="BNAA04G26730D PROTEIN"/>
    <property type="match status" value="1"/>
</dbReference>
<dbReference type="OrthoDB" id="1295485at2759"/>
<keyword evidence="3" id="KW-1185">Reference proteome</keyword>
<gene>
    <name evidence="2" type="ORF">SI8410_10014148</name>
</gene>
<accession>A0A7I8L0C2</accession>
<evidence type="ECO:0000313" key="3">
    <source>
        <dbReference type="Proteomes" id="UP000663760"/>
    </source>
</evidence>
<dbReference type="PANTHER" id="PTHR37728:SF1">
    <property type="entry name" value="OS06G0132300 PROTEIN"/>
    <property type="match status" value="1"/>
</dbReference>
<organism evidence="2 3">
    <name type="scientific">Spirodela intermedia</name>
    <name type="common">Intermediate duckweed</name>
    <dbReference type="NCBI Taxonomy" id="51605"/>
    <lineage>
        <taxon>Eukaryota</taxon>
        <taxon>Viridiplantae</taxon>
        <taxon>Streptophyta</taxon>
        <taxon>Embryophyta</taxon>
        <taxon>Tracheophyta</taxon>
        <taxon>Spermatophyta</taxon>
        <taxon>Magnoliopsida</taxon>
        <taxon>Liliopsida</taxon>
        <taxon>Araceae</taxon>
        <taxon>Lemnoideae</taxon>
        <taxon>Spirodela</taxon>
    </lineage>
</organism>
<reference evidence="2" key="1">
    <citation type="submission" date="2020-02" db="EMBL/GenBank/DDBJ databases">
        <authorList>
            <person name="Scholz U."/>
            <person name="Mascher M."/>
            <person name="Fiebig A."/>
        </authorList>
    </citation>
    <scope>NUCLEOTIDE SEQUENCE</scope>
</reference>
<feature type="region of interest" description="Disordered" evidence="1">
    <location>
        <begin position="35"/>
        <end position="92"/>
    </location>
</feature>
<feature type="region of interest" description="Disordered" evidence="1">
    <location>
        <begin position="105"/>
        <end position="149"/>
    </location>
</feature>
<feature type="compositionally biased region" description="Gly residues" evidence="1">
    <location>
        <begin position="131"/>
        <end position="140"/>
    </location>
</feature>
<proteinExistence type="predicted"/>
<protein>
    <submittedName>
        <fullName evidence="2">Uncharacterized protein</fullName>
    </submittedName>
</protein>
<dbReference type="EMBL" id="LR746273">
    <property type="protein sequence ID" value="CAA7403470.1"/>
    <property type="molecule type" value="Genomic_DNA"/>
</dbReference>